<keyword evidence="4" id="KW-1185">Reference proteome</keyword>
<accession>A0A2C5YUQ5</accession>
<protein>
    <submittedName>
        <fullName evidence="3">Uncharacterized protein</fullName>
    </submittedName>
</protein>
<feature type="region of interest" description="Disordered" evidence="1">
    <location>
        <begin position="1"/>
        <end position="66"/>
    </location>
</feature>
<sequence length="113" mass="12178">MRPEAASRAPEGAQGVVSHLPDRPRPSLASSDGDATLAESIPPSPRQPPAYGDDRAPAPPYEEIESEVKARQRAKERQTVFIRLLTSVFVTVLVALIVAAVVVRIQDKNDANP</sequence>
<name>A0A2C5YUQ5_9HYPO</name>
<evidence type="ECO:0000256" key="1">
    <source>
        <dbReference type="SAM" id="MobiDB-lite"/>
    </source>
</evidence>
<keyword evidence="2" id="KW-0812">Transmembrane</keyword>
<keyword evidence="2" id="KW-0472">Membrane</keyword>
<evidence type="ECO:0000256" key="2">
    <source>
        <dbReference type="SAM" id="Phobius"/>
    </source>
</evidence>
<dbReference type="AlphaFoldDB" id="A0A2C5YUQ5"/>
<dbReference type="EMBL" id="NJEU01000689">
    <property type="protein sequence ID" value="PHH71353.1"/>
    <property type="molecule type" value="Genomic_DNA"/>
</dbReference>
<reference evidence="3 4" key="1">
    <citation type="submission" date="2017-06" db="EMBL/GenBank/DDBJ databases">
        <title>Ant-infecting Ophiocordyceps genomes reveal a high diversity of potential behavioral manipulation genes and a possible major role for enterotoxins.</title>
        <authorList>
            <person name="De Bekker C."/>
            <person name="Evans H.C."/>
            <person name="Brachmann A."/>
            <person name="Hughes D.P."/>
        </authorList>
    </citation>
    <scope>NUCLEOTIDE SEQUENCE [LARGE SCALE GENOMIC DNA]</scope>
    <source>
        <strain evidence="3 4">1348a</strain>
    </source>
</reference>
<proteinExistence type="predicted"/>
<evidence type="ECO:0000313" key="4">
    <source>
        <dbReference type="Proteomes" id="UP000224854"/>
    </source>
</evidence>
<dbReference type="Proteomes" id="UP000224854">
    <property type="component" value="Unassembled WGS sequence"/>
</dbReference>
<feature type="transmembrane region" description="Helical" evidence="2">
    <location>
        <begin position="80"/>
        <end position="103"/>
    </location>
</feature>
<keyword evidence="2" id="KW-1133">Transmembrane helix</keyword>
<organism evidence="3 4">
    <name type="scientific">Ophiocordyceps australis</name>
    <dbReference type="NCBI Taxonomy" id="1399860"/>
    <lineage>
        <taxon>Eukaryota</taxon>
        <taxon>Fungi</taxon>
        <taxon>Dikarya</taxon>
        <taxon>Ascomycota</taxon>
        <taxon>Pezizomycotina</taxon>
        <taxon>Sordariomycetes</taxon>
        <taxon>Hypocreomycetidae</taxon>
        <taxon>Hypocreales</taxon>
        <taxon>Ophiocordycipitaceae</taxon>
        <taxon>Ophiocordyceps</taxon>
    </lineage>
</organism>
<evidence type="ECO:0000313" key="3">
    <source>
        <dbReference type="EMBL" id="PHH71353.1"/>
    </source>
</evidence>
<gene>
    <name evidence="3" type="ORF">CDD82_6559</name>
</gene>
<comment type="caution">
    <text evidence="3">The sequence shown here is derived from an EMBL/GenBank/DDBJ whole genome shotgun (WGS) entry which is preliminary data.</text>
</comment>
<dbReference type="OrthoDB" id="5141772at2759"/>